<name>A0A6C0KA57_9ZZZZ</name>
<reference evidence="3" key="1">
    <citation type="journal article" date="2020" name="Nature">
        <title>Giant virus diversity and host interactions through global metagenomics.</title>
        <authorList>
            <person name="Schulz F."/>
            <person name="Roux S."/>
            <person name="Paez-Espino D."/>
            <person name="Jungbluth S."/>
            <person name="Walsh D.A."/>
            <person name="Denef V.J."/>
            <person name="McMahon K.D."/>
            <person name="Konstantinidis K.T."/>
            <person name="Eloe-Fadrosh E.A."/>
            <person name="Kyrpides N.C."/>
            <person name="Woyke T."/>
        </authorList>
    </citation>
    <scope>NUCLEOTIDE SEQUENCE</scope>
    <source>
        <strain evidence="3">GVMAG-S-1102244-55</strain>
    </source>
</reference>
<feature type="transmembrane region" description="Helical" evidence="2">
    <location>
        <begin position="12"/>
        <end position="32"/>
    </location>
</feature>
<keyword evidence="2" id="KW-0472">Membrane</keyword>
<evidence type="ECO:0000256" key="2">
    <source>
        <dbReference type="SAM" id="Phobius"/>
    </source>
</evidence>
<keyword evidence="2" id="KW-0812">Transmembrane</keyword>
<dbReference type="AlphaFoldDB" id="A0A6C0KA57"/>
<evidence type="ECO:0000256" key="1">
    <source>
        <dbReference type="SAM" id="MobiDB-lite"/>
    </source>
</evidence>
<keyword evidence="2" id="KW-1133">Transmembrane helix</keyword>
<sequence length="244" mass="26307">MKLQAPAVLKNKYVLYVLLVLAIINVLGYVGLQDYDSLALFVAVGVLSTYFSKNMAVNLLLAIVVTSLIAINKRVVEGMENKEDEEKPKKKKKKKEGMKEGNSSFSCSTGTTCPEGATCNQQSDCTTASFQNNVPPSSPAAVDGDDDEDVGDRIDYAATMEQAYDNLQTMLGDDGIKSITSETKKLVTQQKDLMKTLNSMAPVLNTAKETLSGMDLPNIGEMGNLLKKLNGGAPDLKKLGKKAN</sequence>
<accession>A0A6C0KA57</accession>
<feature type="transmembrane region" description="Helical" evidence="2">
    <location>
        <begin position="38"/>
        <end position="71"/>
    </location>
</feature>
<feature type="compositionally biased region" description="Polar residues" evidence="1">
    <location>
        <begin position="101"/>
        <end position="110"/>
    </location>
</feature>
<proteinExistence type="predicted"/>
<feature type="region of interest" description="Disordered" evidence="1">
    <location>
        <begin position="130"/>
        <end position="151"/>
    </location>
</feature>
<dbReference type="EMBL" id="MN740847">
    <property type="protein sequence ID" value="QHU14935.1"/>
    <property type="molecule type" value="Genomic_DNA"/>
</dbReference>
<protein>
    <submittedName>
        <fullName evidence="3">Uncharacterized protein</fullName>
    </submittedName>
</protein>
<evidence type="ECO:0000313" key="3">
    <source>
        <dbReference type="EMBL" id="QHU14935.1"/>
    </source>
</evidence>
<organism evidence="3">
    <name type="scientific">viral metagenome</name>
    <dbReference type="NCBI Taxonomy" id="1070528"/>
    <lineage>
        <taxon>unclassified sequences</taxon>
        <taxon>metagenomes</taxon>
        <taxon>organismal metagenomes</taxon>
    </lineage>
</organism>
<feature type="region of interest" description="Disordered" evidence="1">
    <location>
        <begin position="79"/>
        <end position="110"/>
    </location>
</feature>
<feature type="compositionally biased region" description="Basic and acidic residues" evidence="1">
    <location>
        <begin position="79"/>
        <end position="88"/>
    </location>
</feature>